<accession>A0ABT0BJ28</accession>
<keyword evidence="2" id="KW-0645">Protease</keyword>
<feature type="domain" description="Peptidase M16 C-terminal" evidence="4">
    <location>
        <begin position="223"/>
        <end position="393"/>
    </location>
</feature>
<dbReference type="Gene3D" id="3.30.830.10">
    <property type="entry name" value="Metalloenzyme, LuxS/M16 peptidase-like"/>
    <property type="match status" value="4"/>
</dbReference>
<evidence type="ECO:0000259" key="4">
    <source>
        <dbReference type="Pfam" id="PF05193"/>
    </source>
</evidence>
<comment type="caution">
    <text evidence="5">The sequence shown here is derived from an EMBL/GenBank/DDBJ whole genome shotgun (WGS) entry which is preliminary data.</text>
</comment>
<dbReference type="InterPro" id="IPR011249">
    <property type="entry name" value="Metalloenz_LuxS/M16"/>
</dbReference>
<protein>
    <submittedName>
        <fullName evidence="5">Insulinase family protein</fullName>
    </submittedName>
</protein>
<evidence type="ECO:0000256" key="2">
    <source>
        <dbReference type="ARBA" id="ARBA00023049"/>
    </source>
</evidence>
<dbReference type="Pfam" id="PF00675">
    <property type="entry name" value="Peptidase_M16"/>
    <property type="match status" value="1"/>
</dbReference>
<dbReference type="InterPro" id="IPR007863">
    <property type="entry name" value="Peptidase_M16_C"/>
</dbReference>
<dbReference type="RefSeq" id="WP_244023838.1">
    <property type="nucleotide sequence ID" value="NZ_JALHLF010000136.1"/>
</dbReference>
<dbReference type="InterPro" id="IPR011765">
    <property type="entry name" value="Pept_M16_N"/>
</dbReference>
<organism evidence="5 6">
    <name type="scientific">Novosphingobium organovorum</name>
    <dbReference type="NCBI Taxonomy" id="2930092"/>
    <lineage>
        <taxon>Bacteria</taxon>
        <taxon>Pseudomonadati</taxon>
        <taxon>Pseudomonadota</taxon>
        <taxon>Alphaproteobacteria</taxon>
        <taxon>Sphingomonadales</taxon>
        <taxon>Sphingomonadaceae</taxon>
        <taxon>Novosphingobium</taxon>
    </lineage>
</organism>
<evidence type="ECO:0000259" key="3">
    <source>
        <dbReference type="Pfam" id="PF00675"/>
    </source>
</evidence>
<comment type="similarity">
    <text evidence="1">Belongs to the peptidase M16 family.</text>
</comment>
<keyword evidence="6" id="KW-1185">Reference proteome</keyword>
<reference evidence="5" key="1">
    <citation type="submission" date="2022-03" db="EMBL/GenBank/DDBJ databases">
        <title>Identification of a novel bacterium isolated from mangrove sediments.</title>
        <authorList>
            <person name="Pan X."/>
        </authorList>
    </citation>
    <scope>NUCLEOTIDE SEQUENCE</scope>
    <source>
        <strain evidence="5">B1949</strain>
    </source>
</reference>
<dbReference type="SUPFAM" id="SSF63411">
    <property type="entry name" value="LuxS/MPP-like metallohydrolase"/>
    <property type="match status" value="4"/>
</dbReference>
<evidence type="ECO:0000256" key="1">
    <source>
        <dbReference type="ARBA" id="ARBA00007261"/>
    </source>
</evidence>
<feature type="domain" description="Peptidase M16 C-terminal" evidence="4">
    <location>
        <begin position="667"/>
        <end position="845"/>
    </location>
</feature>
<dbReference type="Pfam" id="PF05193">
    <property type="entry name" value="Peptidase_M16_C"/>
    <property type="match status" value="2"/>
</dbReference>
<dbReference type="EMBL" id="JALHLF010000136">
    <property type="protein sequence ID" value="MCJ2184724.1"/>
    <property type="molecule type" value="Genomic_DNA"/>
</dbReference>
<sequence length="917" mass="96579">MPPRLAAPRLGSLFAFARTSAIALILAAGGGIGAAAGHAAPMAAPTAAPNAVRPQGEVTRATLGNGLRVVIVRNPLAPVVTTEMNYLAGSNEVPAGFPGTAHAVEHMMFRGSPGLGKDQIAALAANMGGQFNADTTEDVTQYFFTVPVQDLDVALHIHALRMRGVDMKEAEWDKERGAIEQEVAGDLSNPTFTFYTRLRDTLFAGTPYAHTPLGTRPSFDKTSAADLKRFHDAWYAPNNAILVIAGDVDPQATLAEVRRLFGPIAPRRLPQRPAFALRPVTAQTIHLPTDDPYGQVLISYRMPSLRAKDYATALVLSQALDSKRGALYAMGLDGAALYGGFSADFLPEGGLAYAQGVFARGAKPDAVLARMRAILARTAREGVSPDLVAAARNRAIADLGYQKNSVTGLANAWSQALAFAGASSPDAVRAQIAAVTPAEVNALARRVFDPAQAVTAILSPEDSDKPVSAKGFGGAENFAATPSGPVTLPDWAKTAFAALPAPQSALHPSDFTLANGLRVIVQPETVSDTVEVFGAIDTNQDMQAAKGKEGVADVLDDMFAFGTGQHDRIAFQSALDAISAHESAGARFSLAVPAAHFATGMQLLAENELDPALDQKAFSVMRDQEAAAVAGEVASPDFRDRIGLERALLPAGDPALRYATPGSLGGLTLADIKAYYERAYRPDMTTIVIVGKVSAQEARAVAEKTFGAWRASGPRPVVDYPAVAVNRAGGDFVTPAASAVQDSVTMAQQVDLTTTSPDRYALNAGNLVLSGGFYSARLVRDLRETRGLVYTVDSGLDLDTNRGRFSVSFGSDPDKVGAARAIVVRDLTAMQQAPVSAQELHRAKGMLLRELTLGEASFGAIGQQLLQFAQDGKPLDSDLVAARRYAALTAPEIQAAFARYIRPDAFVTAVKGPAPTS</sequence>
<dbReference type="InterPro" id="IPR050361">
    <property type="entry name" value="MPP/UQCRC_Complex"/>
</dbReference>
<keyword evidence="2" id="KW-0482">Metalloprotease</keyword>
<dbReference type="Proteomes" id="UP001162881">
    <property type="component" value="Unassembled WGS sequence"/>
</dbReference>
<dbReference type="PANTHER" id="PTHR11851">
    <property type="entry name" value="METALLOPROTEASE"/>
    <property type="match status" value="1"/>
</dbReference>
<feature type="domain" description="Peptidase M16 N-terminal" evidence="3">
    <location>
        <begin position="68"/>
        <end position="210"/>
    </location>
</feature>
<evidence type="ECO:0000313" key="6">
    <source>
        <dbReference type="Proteomes" id="UP001162881"/>
    </source>
</evidence>
<keyword evidence="2" id="KW-0378">Hydrolase</keyword>
<dbReference type="PANTHER" id="PTHR11851:SF49">
    <property type="entry name" value="MITOCHONDRIAL-PROCESSING PEPTIDASE SUBUNIT ALPHA"/>
    <property type="match status" value="1"/>
</dbReference>
<evidence type="ECO:0000313" key="5">
    <source>
        <dbReference type="EMBL" id="MCJ2184724.1"/>
    </source>
</evidence>
<proteinExistence type="inferred from homology"/>
<gene>
    <name evidence="5" type="ORF">MTR62_18810</name>
</gene>
<name>A0ABT0BJ28_9SPHN</name>